<name>A0A6I4YIG6_9DEIO</name>
<feature type="transmembrane region" description="Helical" evidence="1">
    <location>
        <begin position="7"/>
        <end position="24"/>
    </location>
</feature>
<proteinExistence type="predicted"/>
<feature type="transmembrane region" description="Helical" evidence="1">
    <location>
        <begin position="194"/>
        <end position="212"/>
    </location>
</feature>
<comment type="caution">
    <text evidence="2">The sequence shown here is derived from an EMBL/GenBank/DDBJ whole genome shotgun (WGS) entry which is preliminary data.</text>
</comment>
<dbReference type="AlphaFoldDB" id="A0A6I4YIG6"/>
<evidence type="ECO:0000256" key="1">
    <source>
        <dbReference type="SAM" id="Phobius"/>
    </source>
</evidence>
<feature type="transmembrane region" description="Helical" evidence="1">
    <location>
        <begin position="30"/>
        <end position="51"/>
    </location>
</feature>
<feature type="transmembrane region" description="Helical" evidence="1">
    <location>
        <begin position="158"/>
        <end position="182"/>
    </location>
</feature>
<evidence type="ECO:0000313" key="3">
    <source>
        <dbReference type="Proteomes" id="UP000430519"/>
    </source>
</evidence>
<accession>A0A6I4YIG6</accession>
<gene>
    <name evidence="2" type="ORF">GLX28_07700</name>
</gene>
<organism evidence="2 3">
    <name type="scientific">Deinococcus xianganensis</name>
    <dbReference type="NCBI Taxonomy" id="1507289"/>
    <lineage>
        <taxon>Bacteria</taxon>
        <taxon>Thermotogati</taxon>
        <taxon>Deinococcota</taxon>
        <taxon>Deinococci</taxon>
        <taxon>Deinococcales</taxon>
        <taxon>Deinococcaceae</taxon>
        <taxon>Deinococcus</taxon>
    </lineage>
</organism>
<sequence>MTLSQQILVVVLAVGVQFVLYVGQASLPEIAAVSVLAIPSLIVTLIVRRWVHSMGTGNVNELPTQARLARQALKWLPFLPAISMFTLAVMRLSQMPSPNETAAPLRVILVLLLFSIPPTLVYRFFCRALRDWIVNTTDILNGTATYDSHAPREQLPAWLLFGKWLSTLAAINSLGMILLVAFDVTEMEGNPLSLLWNGVAGVLMASMLWTAHRCVSLPVSPKNETPTPGFTAA</sequence>
<keyword evidence="1" id="KW-0472">Membrane</keyword>
<keyword evidence="3" id="KW-1185">Reference proteome</keyword>
<protein>
    <submittedName>
        <fullName evidence="2">Uncharacterized protein</fullName>
    </submittedName>
</protein>
<keyword evidence="1" id="KW-1133">Transmembrane helix</keyword>
<dbReference type="RefSeq" id="WP_160978251.1">
    <property type="nucleotide sequence ID" value="NZ_WVHK01000020.1"/>
</dbReference>
<feature type="transmembrane region" description="Helical" evidence="1">
    <location>
        <begin position="72"/>
        <end position="93"/>
    </location>
</feature>
<evidence type="ECO:0000313" key="2">
    <source>
        <dbReference type="EMBL" id="MXV19514.1"/>
    </source>
</evidence>
<feature type="transmembrane region" description="Helical" evidence="1">
    <location>
        <begin position="105"/>
        <end position="125"/>
    </location>
</feature>
<dbReference type="EMBL" id="WVHK01000020">
    <property type="protein sequence ID" value="MXV19514.1"/>
    <property type="molecule type" value="Genomic_DNA"/>
</dbReference>
<reference evidence="2 3" key="1">
    <citation type="submission" date="2019-11" db="EMBL/GenBank/DDBJ databases">
        <title>Genome sequence of Deinococcus xianganensis Y35, AI-2 producing algicidal bacterium, isolated from lake water.</title>
        <authorList>
            <person name="Li Y."/>
        </authorList>
    </citation>
    <scope>NUCLEOTIDE SEQUENCE [LARGE SCALE GENOMIC DNA]</scope>
    <source>
        <strain evidence="2 3">Y35</strain>
    </source>
</reference>
<keyword evidence="1" id="KW-0812">Transmembrane</keyword>
<dbReference type="Proteomes" id="UP000430519">
    <property type="component" value="Unassembled WGS sequence"/>
</dbReference>